<keyword evidence="2" id="KW-1185">Reference proteome</keyword>
<name>A0A085WGI3_9BACT</name>
<dbReference type="OrthoDB" id="257464at2"/>
<dbReference type="RefSeq" id="WP_157232137.1">
    <property type="nucleotide sequence ID" value="NZ_JMCB01000009.1"/>
</dbReference>
<evidence type="ECO:0000313" key="2">
    <source>
        <dbReference type="Proteomes" id="UP000028725"/>
    </source>
</evidence>
<dbReference type="STRING" id="394096.DB31_9010"/>
<comment type="caution">
    <text evidence="1">The sequence shown here is derived from an EMBL/GenBank/DDBJ whole genome shotgun (WGS) entry which is preliminary data.</text>
</comment>
<gene>
    <name evidence="1" type="ORF">DB31_9010</name>
</gene>
<proteinExistence type="predicted"/>
<dbReference type="AlphaFoldDB" id="A0A085WGI3"/>
<accession>A0A085WGI3</accession>
<dbReference type="Proteomes" id="UP000028725">
    <property type="component" value="Unassembled WGS sequence"/>
</dbReference>
<evidence type="ECO:0000313" key="1">
    <source>
        <dbReference type="EMBL" id="KFE66796.1"/>
    </source>
</evidence>
<dbReference type="EMBL" id="JMCB01000009">
    <property type="protein sequence ID" value="KFE66796.1"/>
    <property type="molecule type" value="Genomic_DNA"/>
</dbReference>
<sequence length="366" mass="41096">MTDPVLRNLHITHTYHVLTTALTDLLGEENVSWCAHATWASKTAGFFIRKEVVPSLSREMLDRADSLTRSVGGLQAELLGSWAAPFGIQTVLTRAIQQIADEVARHVARGNLLVFEELAPLFVAMIEHFSDSEQYEQATLDRFLGRLSRGPVSREGQDLLIRAFTHSYEAMFEQDTKARAERIFLANALVGYHEQTRLQGPILGALHAPLRQVVLDQVVELMGVTSARKGSPFHEMSLKAAFSPLAGKLERLWRELMTRSLMRLELPDVTLRLGEDIPALNAERDFPPTLARLGHPELVSLMATLDRTPNDTAGSAARDWGDLGDRMNLIVDLFRTRQQDRVLYDQPFTFMQVEALKQGRVPHGRL</sequence>
<protein>
    <submittedName>
        <fullName evidence="1">Uncharacterized protein</fullName>
    </submittedName>
</protein>
<organism evidence="1 2">
    <name type="scientific">Hyalangium minutum</name>
    <dbReference type="NCBI Taxonomy" id="394096"/>
    <lineage>
        <taxon>Bacteria</taxon>
        <taxon>Pseudomonadati</taxon>
        <taxon>Myxococcota</taxon>
        <taxon>Myxococcia</taxon>
        <taxon>Myxococcales</taxon>
        <taxon>Cystobacterineae</taxon>
        <taxon>Archangiaceae</taxon>
        <taxon>Hyalangium</taxon>
    </lineage>
</organism>
<reference evidence="1 2" key="1">
    <citation type="submission" date="2014-04" db="EMBL/GenBank/DDBJ databases">
        <title>Genome assembly of Hyalangium minutum DSM 14724.</title>
        <authorList>
            <person name="Sharma G."/>
            <person name="Subramanian S."/>
        </authorList>
    </citation>
    <scope>NUCLEOTIDE SEQUENCE [LARGE SCALE GENOMIC DNA]</scope>
    <source>
        <strain evidence="1 2">DSM 14724</strain>
    </source>
</reference>